<dbReference type="InterPro" id="IPR009781">
    <property type="entry name" value="DUF1345"/>
</dbReference>
<gene>
    <name evidence="2" type="ORF">SAMN05660909_00782</name>
</gene>
<organism evidence="2 3">
    <name type="scientific">Chitinophaga terrae</name>
    <name type="common">ex Kim and Jung 2007</name>
    <dbReference type="NCBI Taxonomy" id="408074"/>
    <lineage>
        <taxon>Bacteria</taxon>
        <taxon>Pseudomonadati</taxon>
        <taxon>Bacteroidota</taxon>
        <taxon>Chitinophagia</taxon>
        <taxon>Chitinophagales</taxon>
        <taxon>Chitinophagaceae</taxon>
        <taxon>Chitinophaga</taxon>
    </lineage>
</organism>
<dbReference type="OrthoDB" id="64737at2"/>
<evidence type="ECO:0000313" key="3">
    <source>
        <dbReference type="Proteomes" id="UP000199656"/>
    </source>
</evidence>
<feature type="transmembrane region" description="Helical" evidence="1">
    <location>
        <begin position="43"/>
        <end position="65"/>
    </location>
</feature>
<feature type="transmembrane region" description="Helical" evidence="1">
    <location>
        <begin position="170"/>
        <end position="187"/>
    </location>
</feature>
<sequence length="227" mass="25254">MSKKAAVKLLVNMPPVARVSVSLALALAVFVLFYFTGTRINPLVFAVMLWDVFAISYIVTGWIVFYSRNVAEIRTWARVDDGSRLFVSAIVIIAAVASLVIVLLMLLSDDLGASKIIYLPVAILGMLASWAMVHTTFAFHYADVYYDDDESDNTRHAGGLMFPSEKNPDYIDFAYFSFVIGMTFQVSDVQVSRRVLRRLVLLHGLISFILNTFVVALTVNLIAGLKQ</sequence>
<dbReference type="STRING" id="408074.SAMN05660909_00782"/>
<dbReference type="Proteomes" id="UP000199656">
    <property type="component" value="Unassembled WGS sequence"/>
</dbReference>
<protein>
    <submittedName>
        <fullName evidence="2">Uncharacterized membrane protein</fullName>
    </submittedName>
</protein>
<feature type="transmembrane region" description="Helical" evidence="1">
    <location>
        <begin position="16"/>
        <end position="36"/>
    </location>
</feature>
<dbReference type="EMBL" id="FNRL01000002">
    <property type="protein sequence ID" value="SEA08598.1"/>
    <property type="molecule type" value="Genomic_DNA"/>
</dbReference>
<keyword evidence="3" id="KW-1185">Reference proteome</keyword>
<feature type="transmembrane region" description="Helical" evidence="1">
    <location>
        <begin position="85"/>
        <end position="107"/>
    </location>
</feature>
<dbReference type="AlphaFoldDB" id="A0A1H3YCB2"/>
<evidence type="ECO:0000313" key="2">
    <source>
        <dbReference type="EMBL" id="SEA08598.1"/>
    </source>
</evidence>
<keyword evidence="1" id="KW-0472">Membrane</keyword>
<dbReference type="Pfam" id="PF07077">
    <property type="entry name" value="DUF1345"/>
    <property type="match status" value="1"/>
</dbReference>
<dbReference type="RefSeq" id="WP_089758871.1">
    <property type="nucleotide sequence ID" value="NZ_BKAT01000021.1"/>
</dbReference>
<keyword evidence="1" id="KW-0812">Transmembrane</keyword>
<accession>A0A1H3YCB2</accession>
<name>A0A1H3YCB2_9BACT</name>
<proteinExistence type="predicted"/>
<reference evidence="3" key="1">
    <citation type="submission" date="2016-10" db="EMBL/GenBank/DDBJ databases">
        <authorList>
            <person name="Varghese N."/>
            <person name="Submissions S."/>
        </authorList>
    </citation>
    <scope>NUCLEOTIDE SEQUENCE [LARGE SCALE GENOMIC DNA]</scope>
    <source>
        <strain evidence="3">DSM 23920</strain>
    </source>
</reference>
<feature type="transmembrane region" description="Helical" evidence="1">
    <location>
        <begin position="119"/>
        <end position="142"/>
    </location>
</feature>
<feature type="transmembrane region" description="Helical" evidence="1">
    <location>
        <begin position="199"/>
        <end position="223"/>
    </location>
</feature>
<evidence type="ECO:0000256" key="1">
    <source>
        <dbReference type="SAM" id="Phobius"/>
    </source>
</evidence>
<keyword evidence="1" id="KW-1133">Transmembrane helix</keyword>